<evidence type="ECO:0000313" key="2">
    <source>
        <dbReference type="Proteomes" id="UP000017148"/>
    </source>
</evidence>
<dbReference type="Gene3D" id="1.10.287.440">
    <property type="match status" value="1"/>
</dbReference>
<gene>
    <name evidence="1" type="ORF">CALK_0097</name>
</gene>
<dbReference type="GO" id="GO:0003937">
    <property type="term" value="F:IMP cyclohydrolase activity"/>
    <property type="evidence" value="ECO:0007669"/>
    <property type="project" value="InterPro"/>
</dbReference>
<accession>U7DCM5</accession>
<dbReference type="InterPro" id="IPR024051">
    <property type="entry name" value="AICAR_Tfase_dup_dom_sf"/>
</dbReference>
<dbReference type="AlphaFoldDB" id="U7DCM5"/>
<dbReference type="FunFam" id="3.40.140.20:FF:000003">
    <property type="entry name" value="Bifunctional purine biosynthesis protein"/>
    <property type="match status" value="1"/>
</dbReference>
<reference evidence="1 2" key="1">
    <citation type="journal article" date="2013" name="Environ. Microbiol.">
        <title>Genome analysis of Chitinivibrio alkaliphilus gen. nov., sp. nov., a novel extremely haloalkaliphilic anaerobic chitinolytic bacterium from the candidate phylum Termite Group 3.</title>
        <authorList>
            <person name="Sorokin D.Y."/>
            <person name="Gumerov V.M."/>
            <person name="Rakitin A.L."/>
            <person name="Beletsky A.V."/>
            <person name="Damste J.S."/>
            <person name="Muyzer G."/>
            <person name="Mardanov A.V."/>
            <person name="Ravin N.V."/>
        </authorList>
    </citation>
    <scope>NUCLEOTIDE SEQUENCE [LARGE SCALE GENOMIC DNA]</scope>
    <source>
        <strain evidence="1 2">ACht1</strain>
    </source>
</reference>
<dbReference type="STRING" id="1313304.CALK_0097"/>
<dbReference type="Pfam" id="PF01808">
    <property type="entry name" value="AICARFT_IMPCHas"/>
    <property type="match status" value="1"/>
</dbReference>
<dbReference type="eggNOG" id="COG0138">
    <property type="taxonomic scope" value="Bacteria"/>
</dbReference>
<dbReference type="GO" id="GO:0005829">
    <property type="term" value="C:cytosol"/>
    <property type="evidence" value="ECO:0007669"/>
    <property type="project" value="TreeGrafter"/>
</dbReference>
<dbReference type="InterPro" id="IPR024050">
    <property type="entry name" value="AICAR_Tfase_insert_dom_sf"/>
</dbReference>
<name>U7DCM5_9BACT</name>
<proteinExistence type="predicted"/>
<dbReference type="Proteomes" id="UP000017148">
    <property type="component" value="Unassembled WGS sequence"/>
</dbReference>
<sequence>MARRNIKNNRSFGKPLYDIFCRGKFNGIGETMELRYGCNPHQKPAAVYTPSGTLPFRILNGSPGYINFCDALNAWQLVRELRQVAHLPAAASFKHVSPAGAAVAGTLSDTEKKALFVDSLELSPLAEAYAKARGADRMSSFGDWIALSDPCDKATAELIKKEVSDGIIAPGYSEEARAILQEKRKGSYNIIEIDPTYEAPEQEKRELFGITLEQKRNTALPDDSWFSHIVTVKKDLPHDIVRDMKLAAIVLKYTQSNSVVYVYKGQVIGIGAGQQSRVHCTRLAGEKADKWFLRQSEQVQSLAFSENMNRAGMNNAIDLYLEKDISPAEMKRWNEQFITPPPVFSEKEKRKILDGISGVVLGSDAFFPFRDNIDRASRSGVSYVIQPGGSVRDDAVIDACNEYDMTMCFTGTRLFHH</sequence>
<dbReference type="PANTHER" id="PTHR11692">
    <property type="entry name" value="BIFUNCTIONAL PURINE BIOSYNTHESIS PROTEIN PURH"/>
    <property type="match status" value="1"/>
</dbReference>
<dbReference type="GO" id="GO:0006189">
    <property type="term" value="P:'de novo' IMP biosynthetic process"/>
    <property type="evidence" value="ECO:0007669"/>
    <property type="project" value="TreeGrafter"/>
</dbReference>
<dbReference type="SMART" id="SM00798">
    <property type="entry name" value="AICARFT_IMPCHas"/>
    <property type="match status" value="1"/>
</dbReference>
<comment type="caution">
    <text evidence="1">The sequence shown here is derived from an EMBL/GenBank/DDBJ whole genome shotgun (WGS) entry which is preliminary data.</text>
</comment>
<organism evidence="1 2">
    <name type="scientific">Chitinivibrio alkaliphilus ACht1</name>
    <dbReference type="NCBI Taxonomy" id="1313304"/>
    <lineage>
        <taxon>Bacteria</taxon>
        <taxon>Pseudomonadati</taxon>
        <taxon>Fibrobacterota</taxon>
        <taxon>Chitinivibrionia</taxon>
        <taxon>Chitinivibrionales</taxon>
        <taxon>Chitinivibrionaceae</taxon>
        <taxon>Chitinivibrio</taxon>
    </lineage>
</organism>
<dbReference type="EMBL" id="ASJR01000001">
    <property type="protein sequence ID" value="ERP39303.1"/>
    <property type="molecule type" value="Genomic_DNA"/>
</dbReference>
<dbReference type="PANTHER" id="PTHR11692:SF0">
    <property type="entry name" value="BIFUNCTIONAL PURINE BIOSYNTHESIS PROTEIN ATIC"/>
    <property type="match status" value="1"/>
</dbReference>
<dbReference type="PATRIC" id="fig|1313304.3.peg.90"/>
<dbReference type="InterPro" id="IPR002695">
    <property type="entry name" value="PurH-like"/>
</dbReference>
<dbReference type="NCBIfam" id="NF005492">
    <property type="entry name" value="PRK07106.1"/>
    <property type="match status" value="1"/>
</dbReference>
<protein>
    <submittedName>
        <fullName evidence="1">5-aminoimidazole-4-carboxamide ribonucleotide transformylase</fullName>
    </submittedName>
</protein>
<dbReference type="SUPFAM" id="SSF53927">
    <property type="entry name" value="Cytidine deaminase-like"/>
    <property type="match status" value="1"/>
</dbReference>
<dbReference type="InterPro" id="IPR016193">
    <property type="entry name" value="Cytidine_deaminase-like"/>
</dbReference>
<dbReference type="Gene3D" id="3.40.140.20">
    <property type="match status" value="2"/>
</dbReference>
<evidence type="ECO:0000313" key="1">
    <source>
        <dbReference type="EMBL" id="ERP39303.1"/>
    </source>
</evidence>
<keyword evidence="2" id="KW-1185">Reference proteome</keyword>
<dbReference type="GO" id="GO:0004643">
    <property type="term" value="F:phosphoribosylaminoimidazolecarboxamide formyltransferase activity"/>
    <property type="evidence" value="ECO:0007669"/>
    <property type="project" value="InterPro"/>
</dbReference>